<feature type="domain" description="Ppx/GppA phosphatase N-terminal" evidence="2">
    <location>
        <begin position="30"/>
        <end position="319"/>
    </location>
</feature>
<evidence type="ECO:0000259" key="2">
    <source>
        <dbReference type="Pfam" id="PF02541"/>
    </source>
</evidence>
<gene>
    <name evidence="4" type="ORF">AXG55_00785</name>
</gene>
<dbReference type="Gene3D" id="3.30.420.40">
    <property type="match status" value="1"/>
</dbReference>
<dbReference type="Proteomes" id="UP000184731">
    <property type="component" value="Chromosome"/>
</dbReference>
<dbReference type="PANTHER" id="PTHR30005:SF0">
    <property type="entry name" value="RETROGRADE REGULATION PROTEIN 2"/>
    <property type="match status" value="1"/>
</dbReference>
<dbReference type="InterPro" id="IPR003695">
    <property type="entry name" value="Ppx_GppA_N"/>
</dbReference>
<dbReference type="SUPFAM" id="SSF53067">
    <property type="entry name" value="Actin-like ATPase domain"/>
    <property type="match status" value="2"/>
</dbReference>
<dbReference type="PANTHER" id="PTHR30005">
    <property type="entry name" value="EXOPOLYPHOSPHATASE"/>
    <property type="match status" value="1"/>
</dbReference>
<dbReference type="KEGG" id="saqi:AXG55_00785"/>
<feature type="domain" description="Ppx/GppA phosphatase C-terminal" evidence="3">
    <location>
        <begin position="331"/>
        <end position="478"/>
    </location>
</feature>
<name>A0A1L4CX70_9BACT</name>
<dbReference type="RefSeq" id="WP_148696253.1">
    <property type="nucleotide sequence ID" value="NZ_CP017834.1"/>
</dbReference>
<dbReference type="SUPFAM" id="SSF109604">
    <property type="entry name" value="HD-domain/PDEase-like"/>
    <property type="match status" value="1"/>
</dbReference>
<dbReference type="FunFam" id="3.30.420.40:FF:000023">
    <property type="entry name" value="Guanosine-5'-triphosphate,3'-diphosphate pyrophosphatase"/>
    <property type="match status" value="1"/>
</dbReference>
<dbReference type="InterPro" id="IPR030673">
    <property type="entry name" value="PyroPPase_GppA_Ppx"/>
</dbReference>
<evidence type="ECO:0000313" key="5">
    <source>
        <dbReference type="Proteomes" id="UP000184731"/>
    </source>
</evidence>
<dbReference type="Pfam" id="PF02541">
    <property type="entry name" value="Ppx-GppA"/>
    <property type="match status" value="1"/>
</dbReference>
<dbReference type="InterPro" id="IPR050273">
    <property type="entry name" value="GppA/Ppx_hydrolase"/>
</dbReference>
<keyword evidence="5" id="KW-1185">Reference proteome</keyword>
<keyword evidence="1" id="KW-0378">Hydrolase</keyword>
<evidence type="ECO:0000259" key="3">
    <source>
        <dbReference type="Pfam" id="PF21447"/>
    </source>
</evidence>
<evidence type="ECO:0000313" key="4">
    <source>
        <dbReference type="EMBL" id="APJ02544.1"/>
    </source>
</evidence>
<reference evidence="4 5" key="1">
    <citation type="submission" date="2016-10" db="EMBL/GenBank/DDBJ databases">
        <title>Silvanigrella aquatica sp. nov., isolated from a freshwater lake located in the Black Forest, Germany, description of Silvanigrellaceae fam. nov., Silvanigrellales ord. nov., reclassification of the order Bdellovibrionales in the class Oligoflexia, reclassification of the families Bacteriovoracaceae and Halobacteriovoraceae in the new order Bacteriovoracales ord. nov., and reclassification of the family Pseudobacteriovoracaceae in the order Oligoflexiales.</title>
        <authorList>
            <person name="Hahn M.W."/>
            <person name="Schmidt J."/>
            <person name="Koll U."/>
            <person name="Rohde M."/>
            <person name="Verbag S."/>
            <person name="Pitt A."/>
            <person name="Nakai R."/>
            <person name="Naganuma T."/>
            <person name="Lang E."/>
        </authorList>
    </citation>
    <scope>NUCLEOTIDE SEQUENCE [LARGE SCALE GENOMIC DNA]</scope>
    <source>
        <strain evidence="4 5">MWH-Nonnen-W8red</strain>
    </source>
</reference>
<organism evidence="4 5">
    <name type="scientific">Silvanigrella aquatica</name>
    <dbReference type="NCBI Taxonomy" id="1915309"/>
    <lineage>
        <taxon>Bacteria</taxon>
        <taxon>Pseudomonadati</taxon>
        <taxon>Bdellovibrionota</taxon>
        <taxon>Oligoflexia</taxon>
        <taxon>Silvanigrellales</taxon>
        <taxon>Silvanigrellaceae</taxon>
        <taxon>Silvanigrella</taxon>
    </lineage>
</organism>
<dbReference type="InterPro" id="IPR048950">
    <property type="entry name" value="Ppx_GppA_C"/>
</dbReference>
<dbReference type="STRING" id="1915309.AXG55_00785"/>
<dbReference type="GO" id="GO:0016462">
    <property type="term" value="F:pyrophosphatase activity"/>
    <property type="evidence" value="ECO:0007669"/>
    <property type="project" value="TreeGrafter"/>
</dbReference>
<dbReference type="EMBL" id="CP017834">
    <property type="protein sequence ID" value="APJ02544.1"/>
    <property type="molecule type" value="Genomic_DNA"/>
</dbReference>
<protein>
    <recommendedName>
        <fullName evidence="6">Ppx/GppA phosphatase domain-containing protein</fullName>
    </recommendedName>
</protein>
<accession>A0A1L4CX70</accession>
<dbReference type="Gene3D" id="1.10.3210.10">
    <property type="entry name" value="Hypothetical protein af1432"/>
    <property type="match status" value="1"/>
</dbReference>
<proteinExistence type="predicted"/>
<evidence type="ECO:0008006" key="6">
    <source>
        <dbReference type="Google" id="ProtNLM"/>
    </source>
</evidence>
<dbReference type="OrthoDB" id="5297135at2"/>
<dbReference type="PIRSF" id="PIRSF001267">
    <property type="entry name" value="Pyrophosphatase_GppA_Ppx"/>
    <property type="match status" value="1"/>
</dbReference>
<dbReference type="Gene3D" id="3.30.420.150">
    <property type="entry name" value="Exopolyphosphatase. Domain 2"/>
    <property type="match status" value="1"/>
</dbReference>
<dbReference type="AlphaFoldDB" id="A0A1L4CX70"/>
<dbReference type="Pfam" id="PF21447">
    <property type="entry name" value="Ppx-GppA_III"/>
    <property type="match status" value="1"/>
</dbReference>
<dbReference type="CDD" id="cd24006">
    <property type="entry name" value="ASKHA_NBD_PPX_GppA"/>
    <property type="match status" value="1"/>
</dbReference>
<dbReference type="InterPro" id="IPR043129">
    <property type="entry name" value="ATPase_NBD"/>
</dbReference>
<sequence length="524" mass="58761">MINFPEKKIFEKKRIAAIDVGSNSIHMLIVDMETTNSFTIIASEKDQVRLVASLDEDGNLTNDALSRAISALKKMKEIADGLRAQIRAVGTSALREAKNAADFVAKLYKKTGIDIEIISGHEEARLVYLGVQQGLPIQSKSTLIVDIGGGSTEIVVGQWGEERFATSLKLGCVRLTQNFIHTDPLGDEHLRALELYINTRLEPVLSEVERIGFDYAVGSSGTIKAVKSLVLGLTNSPPLQTMHGSTLTAKEIWVAKEALLRARSLKERKQLPGLDAKRADIIVAGLFVLSSITKILGIREWTISLTALREGILFDTMLRDGVWLQGDTSDVRWRSVRSFGQKFHIDEAHAFHITSFAVSLFDQLSSRHSLPSAWREFLRSAAYLHECGLFIGHTGHHKHTFYFIRNASLPGFTTREMQIIATIVRYHRKRMPRDNDEVYCDFDKEIQKAVNICASILRLAVSLDRGRQGKIQEIVMQDISLSKMCLSVHLRANHDIELEMYEATIEKKAFENIFSCSLEIVLQQ</sequence>
<evidence type="ECO:0000256" key="1">
    <source>
        <dbReference type="ARBA" id="ARBA00022801"/>
    </source>
</evidence>